<sequence length="434" mass="45236">MSATNLTAPSGAEAQAGESRAKAWGFTSLLVSLYVVNWADKAVFGLAAQPLAKELGLSASQIGLVGSAFFLAFTVGGFFAGPLNRWMTLKSALVLLAIGWSVAMLPLVLSATFTVLLLSRMLLGFLEGPSSALVHTSVFSWHPREKRGLPAACITASASIAKIAIAPALAILMATQGWRAAFLVLAVAGVVWAAFWLPTWRVGPYGTDKASAAADEDEPVSPWRAVLTTPTFVGGALAVMSMYALVTVVLTFLPSYFELGLGYSQVQAGTMFAFPSIASLVVMLLLSGIGDRLLARGATSRMLRGIVPAIGLLVCGLSMTVVPYLGAPVVAVVVVSVGYAFGASVFPLFNSAISEIVRPRQMANTLGIFLALMAIGGLVAPYVTGVIVDAAASPADGFARAFQIFGAFAIVGAIAAMLMVNPERDKARLLEEAR</sequence>
<feature type="transmembrane region" description="Helical" evidence="5">
    <location>
        <begin position="21"/>
        <end position="39"/>
    </location>
</feature>
<gene>
    <name evidence="7" type="ORF">BJ988_003500</name>
</gene>
<keyword evidence="2 5" id="KW-0812">Transmembrane</keyword>
<dbReference type="EMBL" id="JACBZR010000001">
    <property type="protein sequence ID" value="NYI78852.1"/>
    <property type="molecule type" value="Genomic_DNA"/>
</dbReference>
<organism evidence="7 8">
    <name type="scientific">Nocardioides panzhihuensis</name>
    <dbReference type="NCBI Taxonomy" id="860243"/>
    <lineage>
        <taxon>Bacteria</taxon>
        <taxon>Bacillati</taxon>
        <taxon>Actinomycetota</taxon>
        <taxon>Actinomycetes</taxon>
        <taxon>Propionibacteriales</taxon>
        <taxon>Nocardioidaceae</taxon>
        <taxon>Nocardioides</taxon>
    </lineage>
</organism>
<dbReference type="PANTHER" id="PTHR11662">
    <property type="entry name" value="SOLUTE CARRIER FAMILY 17"/>
    <property type="match status" value="1"/>
</dbReference>
<evidence type="ECO:0000256" key="5">
    <source>
        <dbReference type="SAM" id="Phobius"/>
    </source>
</evidence>
<feature type="transmembrane region" description="Helical" evidence="5">
    <location>
        <begin position="178"/>
        <end position="197"/>
    </location>
</feature>
<feature type="transmembrane region" description="Helical" evidence="5">
    <location>
        <begin position="400"/>
        <end position="420"/>
    </location>
</feature>
<feature type="transmembrane region" description="Helical" evidence="5">
    <location>
        <begin position="59"/>
        <end position="80"/>
    </location>
</feature>
<comment type="subcellular location">
    <subcellularLocation>
        <location evidence="1">Cell membrane</location>
        <topology evidence="1">Multi-pass membrane protein</topology>
    </subcellularLocation>
</comment>
<protein>
    <submittedName>
        <fullName evidence="7">MFS family permease</fullName>
    </submittedName>
</protein>
<dbReference type="InterPro" id="IPR036259">
    <property type="entry name" value="MFS_trans_sf"/>
</dbReference>
<dbReference type="PANTHER" id="PTHR11662:SF450">
    <property type="entry name" value="BLR1003 PROTEIN"/>
    <property type="match status" value="1"/>
</dbReference>
<accession>A0A7Z0DP60</accession>
<dbReference type="AlphaFoldDB" id="A0A7Z0DP60"/>
<feature type="transmembrane region" description="Helical" evidence="5">
    <location>
        <begin position="331"/>
        <end position="353"/>
    </location>
</feature>
<dbReference type="InterPro" id="IPR020846">
    <property type="entry name" value="MFS_dom"/>
</dbReference>
<feature type="transmembrane region" description="Helical" evidence="5">
    <location>
        <begin position="273"/>
        <end position="294"/>
    </location>
</feature>
<name>A0A7Z0DP60_9ACTN</name>
<dbReference type="Pfam" id="PF07690">
    <property type="entry name" value="MFS_1"/>
    <property type="match status" value="1"/>
</dbReference>
<evidence type="ECO:0000256" key="4">
    <source>
        <dbReference type="ARBA" id="ARBA00023136"/>
    </source>
</evidence>
<evidence type="ECO:0000259" key="6">
    <source>
        <dbReference type="PROSITE" id="PS50850"/>
    </source>
</evidence>
<dbReference type="Gene3D" id="1.20.1250.20">
    <property type="entry name" value="MFS general substrate transporter like domains"/>
    <property type="match status" value="2"/>
</dbReference>
<dbReference type="RefSeq" id="WP_179659153.1">
    <property type="nucleotide sequence ID" value="NZ_JACBZR010000001.1"/>
</dbReference>
<feature type="transmembrane region" description="Helical" evidence="5">
    <location>
        <begin position="92"/>
        <end position="116"/>
    </location>
</feature>
<dbReference type="SUPFAM" id="SSF103473">
    <property type="entry name" value="MFS general substrate transporter"/>
    <property type="match status" value="1"/>
</dbReference>
<reference evidence="7 8" key="1">
    <citation type="submission" date="2020-07" db="EMBL/GenBank/DDBJ databases">
        <title>Sequencing the genomes of 1000 actinobacteria strains.</title>
        <authorList>
            <person name="Klenk H.-P."/>
        </authorList>
    </citation>
    <scope>NUCLEOTIDE SEQUENCE [LARGE SCALE GENOMIC DNA]</scope>
    <source>
        <strain evidence="7 8">DSM 26487</strain>
    </source>
</reference>
<evidence type="ECO:0000313" key="8">
    <source>
        <dbReference type="Proteomes" id="UP000564496"/>
    </source>
</evidence>
<evidence type="ECO:0000256" key="1">
    <source>
        <dbReference type="ARBA" id="ARBA00004651"/>
    </source>
</evidence>
<dbReference type="GO" id="GO:0005886">
    <property type="term" value="C:plasma membrane"/>
    <property type="evidence" value="ECO:0007669"/>
    <property type="project" value="UniProtKB-SubCell"/>
</dbReference>
<feature type="domain" description="Major facilitator superfamily (MFS) profile" evidence="6">
    <location>
        <begin position="26"/>
        <end position="424"/>
    </location>
</feature>
<comment type="caution">
    <text evidence="7">The sequence shown here is derived from an EMBL/GenBank/DDBJ whole genome shotgun (WGS) entry which is preliminary data.</text>
</comment>
<feature type="transmembrane region" description="Helical" evidence="5">
    <location>
        <begin position="232"/>
        <end position="253"/>
    </location>
</feature>
<dbReference type="InterPro" id="IPR050382">
    <property type="entry name" value="MFS_Na/Anion_cotransporter"/>
</dbReference>
<keyword evidence="8" id="KW-1185">Reference proteome</keyword>
<feature type="transmembrane region" description="Helical" evidence="5">
    <location>
        <begin position="365"/>
        <end position="388"/>
    </location>
</feature>
<dbReference type="Proteomes" id="UP000564496">
    <property type="component" value="Unassembled WGS sequence"/>
</dbReference>
<evidence type="ECO:0000313" key="7">
    <source>
        <dbReference type="EMBL" id="NYI78852.1"/>
    </source>
</evidence>
<dbReference type="PROSITE" id="PS50850">
    <property type="entry name" value="MFS"/>
    <property type="match status" value="1"/>
</dbReference>
<evidence type="ECO:0000256" key="2">
    <source>
        <dbReference type="ARBA" id="ARBA00022692"/>
    </source>
</evidence>
<evidence type="ECO:0000256" key="3">
    <source>
        <dbReference type="ARBA" id="ARBA00022989"/>
    </source>
</evidence>
<dbReference type="GO" id="GO:0022857">
    <property type="term" value="F:transmembrane transporter activity"/>
    <property type="evidence" value="ECO:0007669"/>
    <property type="project" value="InterPro"/>
</dbReference>
<proteinExistence type="predicted"/>
<dbReference type="InterPro" id="IPR011701">
    <property type="entry name" value="MFS"/>
</dbReference>
<keyword evidence="4 5" id="KW-0472">Membrane</keyword>
<feature type="transmembrane region" description="Helical" evidence="5">
    <location>
        <begin position="306"/>
        <end position="325"/>
    </location>
</feature>
<keyword evidence="3 5" id="KW-1133">Transmembrane helix</keyword>